<dbReference type="GO" id="GO:0016757">
    <property type="term" value="F:glycosyltransferase activity"/>
    <property type="evidence" value="ECO:0007669"/>
    <property type="project" value="InterPro"/>
</dbReference>
<feature type="domain" description="Glycosyl transferase family 1" evidence="1">
    <location>
        <begin position="175"/>
        <end position="336"/>
    </location>
</feature>
<sequence length="368" mass="41457">MRILYVITGLGGGGAEKVVCDLADEMCSRGHIVKIAYLKGEIVVFPKNKEIELVYLGLESILNALSFFRNYRDLIISFTPDVVHSHMVHANIFTRISRKFYSIPKLICTAHSSNEGSKFRMLAYNFTHNLADLTTNVSLEASRNFEIRKGVPKGGIRTIYNGIDLSKFIKSPLNKDKIKNNLGIENGIPIFIAVGRFHEAKDYPNLINAFRIFKTKIIHNSQDNNLPILLIVGDGELKSEVELLIESFNLKDNIKLLGRRNDIPDLLNIADYFILSSKYEGLPTVIMEAMACETFVISTNCSGVEEIMNDTGIMVPICDSEALAEGLIKAYNLSPKEIELNNLSARRRIEKIFSLEKSIETWLEIYES</sequence>
<dbReference type="GO" id="GO:1901135">
    <property type="term" value="P:carbohydrate derivative metabolic process"/>
    <property type="evidence" value="ECO:0007669"/>
    <property type="project" value="UniProtKB-ARBA"/>
</dbReference>
<reference evidence="3" key="2">
    <citation type="submission" date="2019-07" db="EMBL/GenBank/DDBJ databases">
        <authorList>
            <person name="Kenyon J.J."/>
            <person name="Grillot-Courvalin C."/>
            <person name="Earl A."/>
            <person name="Hall R.M."/>
        </authorList>
    </citation>
    <scope>NUCLEOTIDE SEQUENCE</scope>
    <source>
        <strain evidence="3">NIPH 201</strain>
    </source>
</reference>
<name>A0A6B9KQE9_ACIBA</name>
<evidence type="ECO:0000259" key="1">
    <source>
        <dbReference type="Pfam" id="PF00534"/>
    </source>
</evidence>
<dbReference type="PANTHER" id="PTHR12526">
    <property type="entry name" value="GLYCOSYLTRANSFERASE"/>
    <property type="match status" value="1"/>
</dbReference>
<evidence type="ECO:0000313" key="3">
    <source>
        <dbReference type="EMBL" id="QHB12898.1"/>
    </source>
</evidence>
<dbReference type="PANTHER" id="PTHR12526:SF630">
    <property type="entry name" value="GLYCOSYLTRANSFERASE"/>
    <property type="match status" value="1"/>
</dbReference>
<feature type="domain" description="Glycosyltransferase subfamily 4-like N-terminal" evidence="2">
    <location>
        <begin position="13"/>
        <end position="166"/>
    </location>
</feature>
<dbReference type="InterPro" id="IPR001296">
    <property type="entry name" value="Glyco_trans_1"/>
</dbReference>
<accession>A0A6B9KQE9</accession>
<dbReference type="AlphaFoldDB" id="A0A6B9KQE9"/>
<dbReference type="Pfam" id="PF13439">
    <property type="entry name" value="Glyco_transf_4"/>
    <property type="match status" value="1"/>
</dbReference>
<organism evidence="3">
    <name type="scientific">Acinetobacter baumannii</name>
    <dbReference type="NCBI Taxonomy" id="470"/>
    <lineage>
        <taxon>Bacteria</taxon>
        <taxon>Pseudomonadati</taxon>
        <taxon>Pseudomonadota</taxon>
        <taxon>Gammaproteobacteria</taxon>
        <taxon>Moraxellales</taxon>
        <taxon>Moraxellaceae</taxon>
        <taxon>Acinetobacter</taxon>
        <taxon>Acinetobacter calcoaceticus/baumannii complex</taxon>
    </lineage>
</organism>
<gene>
    <name evidence="3" type="primary">gtr93</name>
</gene>
<dbReference type="RefSeq" id="WP_005112630.1">
    <property type="nucleotide sequence ID" value="NZ_CP087594.1"/>
</dbReference>
<protein>
    <submittedName>
        <fullName evidence="3">Gtr93</fullName>
    </submittedName>
</protein>
<dbReference type="EMBL" id="MN166190">
    <property type="protein sequence ID" value="QHB12898.1"/>
    <property type="molecule type" value="Genomic_DNA"/>
</dbReference>
<proteinExistence type="predicted"/>
<dbReference type="InterPro" id="IPR028098">
    <property type="entry name" value="Glyco_trans_4-like_N"/>
</dbReference>
<dbReference type="Gene3D" id="3.40.50.2000">
    <property type="entry name" value="Glycogen Phosphorylase B"/>
    <property type="match status" value="2"/>
</dbReference>
<dbReference type="Pfam" id="PF00534">
    <property type="entry name" value="Glycos_transf_1"/>
    <property type="match status" value="1"/>
</dbReference>
<evidence type="ECO:0000259" key="2">
    <source>
        <dbReference type="Pfam" id="PF13439"/>
    </source>
</evidence>
<dbReference type="SUPFAM" id="SSF53756">
    <property type="entry name" value="UDP-Glycosyltransferase/glycogen phosphorylase"/>
    <property type="match status" value="1"/>
</dbReference>
<reference evidence="3" key="1">
    <citation type="journal article" date="2015" name="Carbohydr. Res.">
        <title>Structures of three different neutral polysaccharides of Acinetobacter baumannii, NIPH190, NIPH201, and NIPH615, assigned to K30, K45, and K48 capsule types, respectively, based on capsule biosynthesis gene clusters.</title>
        <authorList>
            <person name="Shashkov A.S."/>
            <person name="Kenyon J.J."/>
            <person name="Arbatsky N.P."/>
            <person name="Shneider M.M."/>
            <person name="Popova A.V."/>
            <person name="Miroshnikov K.A."/>
            <person name="Volozhantsev N.V."/>
            <person name="Knirel Y.A."/>
        </authorList>
    </citation>
    <scope>NUCLEOTIDE SEQUENCE</scope>
    <source>
        <strain evidence="3">NIPH 201</strain>
    </source>
</reference>